<dbReference type="OrthoDB" id="5870696at2"/>
<dbReference type="GO" id="GO:0009052">
    <property type="term" value="P:pentose-phosphate shunt, non-oxidative branch"/>
    <property type="evidence" value="ECO:0007669"/>
    <property type="project" value="InterPro"/>
</dbReference>
<proteinExistence type="predicted"/>
<evidence type="ECO:0000256" key="2">
    <source>
        <dbReference type="ARBA" id="ARBA00023235"/>
    </source>
</evidence>
<evidence type="ECO:0000313" key="5">
    <source>
        <dbReference type="Proteomes" id="UP000260025"/>
    </source>
</evidence>
<dbReference type="EC" id="5.3.1.6" evidence="3"/>
<dbReference type="SUPFAM" id="SSF75445">
    <property type="entry name" value="D-ribose-5-phosphate isomerase (RpiA), lid domain"/>
    <property type="match status" value="1"/>
</dbReference>
<dbReference type="GO" id="GO:0004751">
    <property type="term" value="F:ribose-5-phosphate isomerase activity"/>
    <property type="evidence" value="ECO:0007669"/>
    <property type="project" value="UniProtKB-UniRule"/>
</dbReference>
<dbReference type="NCBIfam" id="NF001924">
    <property type="entry name" value="PRK00702.1"/>
    <property type="match status" value="1"/>
</dbReference>
<dbReference type="InterPro" id="IPR004788">
    <property type="entry name" value="Ribose5P_isomerase_type_A"/>
</dbReference>
<dbReference type="Gene3D" id="3.40.50.1360">
    <property type="match status" value="1"/>
</dbReference>
<dbReference type="InterPro" id="IPR037171">
    <property type="entry name" value="NagB/RpiA_transferase-like"/>
</dbReference>
<name>A0A3E2VX24_CLOIN</name>
<protein>
    <recommendedName>
        <fullName evidence="3">Ribose 5-phosphate isomerase A</fullName>
        <ecNumber evidence="3">5.3.1.6</ecNumber>
    </recommendedName>
</protein>
<accession>A0A3E2VX24</accession>
<reference evidence="4 5" key="1">
    <citation type="submission" date="2018-08" db="EMBL/GenBank/DDBJ databases">
        <title>A genome reference for cultivated species of the human gut microbiota.</title>
        <authorList>
            <person name="Zou Y."/>
            <person name="Xue W."/>
            <person name="Luo G."/>
        </authorList>
    </citation>
    <scope>NUCLEOTIDE SEQUENCE [LARGE SCALE GENOMIC DNA]</scope>
    <source>
        <strain evidence="4 5">OF01-2LB</strain>
    </source>
</reference>
<dbReference type="GO" id="GO:0005829">
    <property type="term" value="C:cytosol"/>
    <property type="evidence" value="ECO:0007669"/>
    <property type="project" value="TreeGrafter"/>
</dbReference>
<dbReference type="FunFam" id="3.40.50.1360:FF:000001">
    <property type="entry name" value="Ribose-5-phosphate isomerase A"/>
    <property type="match status" value="1"/>
</dbReference>
<evidence type="ECO:0000256" key="1">
    <source>
        <dbReference type="ARBA" id="ARBA00001713"/>
    </source>
</evidence>
<dbReference type="AlphaFoldDB" id="A0A3E2VX24"/>
<comment type="catalytic activity">
    <reaction evidence="1">
        <text>aldehydo-D-ribose 5-phosphate = D-ribulose 5-phosphate</text>
        <dbReference type="Rhea" id="RHEA:14657"/>
        <dbReference type="ChEBI" id="CHEBI:58121"/>
        <dbReference type="ChEBI" id="CHEBI:58273"/>
        <dbReference type="EC" id="5.3.1.6"/>
    </reaction>
</comment>
<dbReference type="SUPFAM" id="SSF100950">
    <property type="entry name" value="NagB/RpiA/CoA transferase-like"/>
    <property type="match status" value="1"/>
</dbReference>
<dbReference type="Proteomes" id="UP000260025">
    <property type="component" value="Unassembled WGS sequence"/>
</dbReference>
<dbReference type="Gene3D" id="3.30.70.260">
    <property type="match status" value="1"/>
</dbReference>
<gene>
    <name evidence="4" type="primary">rpiA</name>
    <name evidence="4" type="ORF">DXA38_09515</name>
</gene>
<keyword evidence="2 4" id="KW-0413">Isomerase</keyword>
<dbReference type="Pfam" id="PF06026">
    <property type="entry name" value="Rib_5-P_isom_A"/>
    <property type="match status" value="1"/>
</dbReference>
<dbReference type="CDD" id="cd01398">
    <property type="entry name" value="RPI_A"/>
    <property type="match status" value="1"/>
</dbReference>
<organism evidence="4 5">
    <name type="scientific">Clostridium innocuum</name>
    <dbReference type="NCBI Taxonomy" id="1522"/>
    <lineage>
        <taxon>Bacteria</taxon>
        <taxon>Bacillati</taxon>
        <taxon>Bacillota</taxon>
        <taxon>Clostridia</taxon>
        <taxon>Eubacteriales</taxon>
        <taxon>Clostridiaceae</taxon>
        <taxon>Clostridium</taxon>
    </lineage>
</organism>
<evidence type="ECO:0000313" key="4">
    <source>
        <dbReference type="EMBL" id="RGC15895.1"/>
    </source>
</evidence>
<sequence length="235" mass="26298">MSCCSGISIPGHMPMSELEELKRRSAQQAAAYVHDHMVLGLGTGSTVRWLIEELGRQKDRQQLQIVSSSLVSKKRAEQAGLWVVEPDVIDHIDLVIDGVDQINPRKQVIKGGGGALVREKILAEEAKQVIWIMDTSKRVETIEDYALPVEIVPFSRSFVQRKLEHLGYAVKLRMRRDGTFLTDNQNYILDVSIPAAHTIQDAHEELMHIAGVVETGYFHLDAMCITAGMTEVALW</sequence>
<dbReference type="GO" id="GO:0006014">
    <property type="term" value="P:D-ribose metabolic process"/>
    <property type="evidence" value="ECO:0007669"/>
    <property type="project" value="TreeGrafter"/>
</dbReference>
<evidence type="ECO:0000256" key="3">
    <source>
        <dbReference type="NCBIfam" id="TIGR00021"/>
    </source>
</evidence>
<dbReference type="NCBIfam" id="TIGR00021">
    <property type="entry name" value="rpiA"/>
    <property type="match status" value="1"/>
</dbReference>
<dbReference type="PANTHER" id="PTHR11934:SF0">
    <property type="entry name" value="RIBOSE-5-PHOSPHATE ISOMERASE"/>
    <property type="match status" value="1"/>
</dbReference>
<comment type="caution">
    <text evidence="4">The sequence shown here is derived from an EMBL/GenBank/DDBJ whole genome shotgun (WGS) entry which is preliminary data.</text>
</comment>
<dbReference type="EMBL" id="QVEV01000011">
    <property type="protein sequence ID" value="RGC15895.1"/>
    <property type="molecule type" value="Genomic_DNA"/>
</dbReference>
<dbReference type="PANTHER" id="PTHR11934">
    <property type="entry name" value="RIBOSE-5-PHOSPHATE ISOMERASE"/>
    <property type="match status" value="1"/>
</dbReference>